<keyword evidence="2" id="KW-1185">Reference proteome</keyword>
<gene>
    <name evidence="1" type="ORF">BGC07_02430</name>
</gene>
<protein>
    <submittedName>
        <fullName evidence="1">Uncharacterized protein</fullName>
    </submittedName>
</protein>
<organism evidence="1 2">
    <name type="scientific">Piscirickettsia litoralis</name>
    <dbReference type="NCBI Taxonomy" id="1891921"/>
    <lineage>
        <taxon>Bacteria</taxon>
        <taxon>Pseudomonadati</taxon>
        <taxon>Pseudomonadota</taxon>
        <taxon>Gammaproteobacteria</taxon>
        <taxon>Thiotrichales</taxon>
        <taxon>Piscirickettsiaceae</taxon>
        <taxon>Piscirickettsia</taxon>
    </lineage>
</organism>
<evidence type="ECO:0000313" key="2">
    <source>
        <dbReference type="Proteomes" id="UP000094329"/>
    </source>
</evidence>
<proteinExistence type="predicted"/>
<evidence type="ECO:0000313" key="1">
    <source>
        <dbReference type="EMBL" id="ODN42023.1"/>
    </source>
</evidence>
<accession>A0ABX3A321</accession>
<sequence>MEVQNTYRGSDASVATEIGFECIDIHIAQPVLHGKSNTLMLKHLIEECGERFINLGLIDAENLAKLRLQLDEFEETDLVLFPKVAQMYCKY</sequence>
<comment type="caution">
    <text evidence="1">The sequence shown here is derived from an EMBL/GenBank/DDBJ whole genome shotgun (WGS) entry which is preliminary data.</text>
</comment>
<reference evidence="1 2" key="1">
    <citation type="submission" date="2016-08" db="EMBL/GenBank/DDBJ databases">
        <title>Draft genome sequence of Candidatus Piscirickettsia litoralis, from seawater.</title>
        <authorList>
            <person name="Wan X."/>
            <person name="Lee A.J."/>
            <person name="Hou S."/>
            <person name="Donachie S.P."/>
        </authorList>
    </citation>
    <scope>NUCLEOTIDE SEQUENCE [LARGE SCALE GENOMIC DNA]</scope>
    <source>
        <strain evidence="1 2">Y2</strain>
    </source>
</reference>
<dbReference type="EMBL" id="MDTU01000001">
    <property type="protein sequence ID" value="ODN42023.1"/>
    <property type="molecule type" value="Genomic_DNA"/>
</dbReference>
<dbReference type="Proteomes" id="UP000094329">
    <property type="component" value="Unassembled WGS sequence"/>
</dbReference>
<dbReference type="RefSeq" id="WP_069311823.1">
    <property type="nucleotide sequence ID" value="NZ_MDTU01000001.1"/>
</dbReference>
<name>A0ABX3A321_9GAMM</name>